<comment type="subcellular location">
    <subcellularLocation>
        <location evidence="1 9 11">Nucleus</location>
    </subcellularLocation>
</comment>
<evidence type="ECO:0000256" key="6">
    <source>
        <dbReference type="ARBA" id="ARBA00023125"/>
    </source>
</evidence>
<dbReference type="GO" id="GO:0003677">
    <property type="term" value="F:DNA binding"/>
    <property type="evidence" value="ECO:0007669"/>
    <property type="project" value="UniProtKB-UniRule"/>
</dbReference>
<gene>
    <name evidence="15" type="ORF">ACJMK2_012842</name>
</gene>
<reference evidence="15 16" key="1">
    <citation type="submission" date="2024-11" db="EMBL/GenBank/DDBJ databases">
        <title>Chromosome-level genome assembly of the freshwater bivalve Anodonta woodiana.</title>
        <authorList>
            <person name="Chen X."/>
        </authorList>
    </citation>
    <scope>NUCLEOTIDE SEQUENCE [LARGE SCALE GENOMIC DNA]</scope>
    <source>
        <strain evidence="15">MN2024</strain>
        <tissue evidence="15">Gills</tissue>
    </source>
</reference>
<evidence type="ECO:0000256" key="12">
    <source>
        <dbReference type="SAM" id="MobiDB-lite"/>
    </source>
</evidence>
<evidence type="ECO:0000256" key="8">
    <source>
        <dbReference type="ARBA" id="ARBA00023242"/>
    </source>
</evidence>
<dbReference type="AlphaFoldDB" id="A0ABD3V9I6"/>
<organism evidence="15 16">
    <name type="scientific">Sinanodonta woodiana</name>
    <name type="common">Chinese pond mussel</name>
    <name type="synonym">Anodonta woodiana</name>
    <dbReference type="NCBI Taxonomy" id="1069815"/>
    <lineage>
        <taxon>Eukaryota</taxon>
        <taxon>Metazoa</taxon>
        <taxon>Spiralia</taxon>
        <taxon>Lophotrochozoa</taxon>
        <taxon>Mollusca</taxon>
        <taxon>Bivalvia</taxon>
        <taxon>Autobranchia</taxon>
        <taxon>Heteroconchia</taxon>
        <taxon>Palaeoheterodonta</taxon>
        <taxon>Unionida</taxon>
        <taxon>Unionoidea</taxon>
        <taxon>Unionidae</taxon>
        <taxon>Unioninae</taxon>
        <taxon>Sinanodonta</taxon>
    </lineage>
</organism>
<comment type="caution">
    <text evidence="15">The sequence shown here is derived from an EMBL/GenBank/DDBJ whole genome shotgun (WGS) entry which is preliminary data.</text>
</comment>
<dbReference type="FunFam" id="2.10.110.10:FF:000046">
    <property type="entry name" value="LIM/homeobox protein Lhx1"/>
    <property type="match status" value="1"/>
</dbReference>
<feature type="domain" description="LIM zinc-binding" evidence="13">
    <location>
        <begin position="2"/>
        <end position="61"/>
    </location>
</feature>
<keyword evidence="7 9" id="KW-0371">Homeobox</keyword>
<evidence type="ECO:0000313" key="16">
    <source>
        <dbReference type="Proteomes" id="UP001634394"/>
    </source>
</evidence>
<protein>
    <submittedName>
        <fullName evidence="15">Uncharacterized protein</fullName>
    </submittedName>
</protein>
<name>A0ABD3V9I6_SINWO</name>
<dbReference type="InterPro" id="IPR001781">
    <property type="entry name" value="Znf_LIM"/>
</dbReference>
<evidence type="ECO:0000259" key="13">
    <source>
        <dbReference type="PROSITE" id="PS50023"/>
    </source>
</evidence>
<keyword evidence="5 10" id="KW-0440">LIM domain</keyword>
<proteinExistence type="predicted"/>
<sequence>MIVCAGCERPILDRFLLNVLDRDWHSKCVKCSDCGMVLTEKCFSREGKLYCKGDFFRRFGTKCAGCSQGISPNDLVRRARDKVFHLRCFTCLICQKQLSTGEELYILDENKFICKEDYVNNKIPGSDGEDEADFDMHLDAQTNVSEEFNLEGENSDNKDTKTILTNIPNNNEANIRNNNVILHKSELSNASSANSPSPIKDEPMSDSCLSPCSSAELDVNSSTNGNENSSMDINDTNNNKNKDTNVSSNSSVGGKRRGPRTTIKAKQLETLKSAFAATPKPTRHIREQLAQETGLNMRVIQVWFQNRRSKERRMKQLSALGARRHFFRSPRRMRALRAGMSPSEIEESEMLGQGFNYFNDGSDYYPGYQGYGDFYPSQDHGGPVNFLPPSSRGTPPLNLEHHMHSGGSMGSDGQFLSNDVMSTGSPDGLSLHRDDYCSPRPMTGPLTTLTHGHPDLNSEGW</sequence>
<evidence type="ECO:0000256" key="1">
    <source>
        <dbReference type="ARBA" id="ARBA00004123"/>
    </source>
</evidence>
<evidence type="ECO:0000256" key="7">
    <source>
        <dbReference type="ARBA" id="ARBA00023155"/>
    </source>
</evidence>
<dbReference type="PROSITE" id="PS00478">
    <property type="entry name" value="LIM_DOMAIN_1"/>
    <property type="match status" value="2"/>
</dbReference>
<dbReference type="PROSITE" id="PS50023">
    <property type="entry name" value="LIM_DOMAIN_2"/>
    <property type="match status" value="2"/>
</dbReference>
<dbReference type="FunFam" id="1.10.10.60:FF:000075">
    <property type="entry name" value="LIM/homeobox protein Lhx1"/>
    <property type="match status" value="1"/>
</dbReference>
<dbReference type="GO" id="GO:0005634">
    <property type="term" value="C:nucleus"/>
    <property type="evidence" value="ECO:0007669"/>
    <property type="project" value="UniProtKB-SubCell"/>
</dbReference>
<dbReference type="InterPro" id="IPR017970">
    <property type="entry name" value="Homeobox_CS"/>
</dbReference>
<feature type="domain" description="Homeobox" evidence="14">
    <location>
        <begin position="254"/>
        <end position="314"/>
    </location>
</feature>
<dbReference type="Proteomes" id="UP001634394">
    <property type="component" value="Unassembled WGS sequence"/>
</dbReference>
<dbReference type="CDD" id="cd09367">
    <property type="entry name" value="LIM1_Lhx1_Lhx5"/>
    <property type="match status" value="1"/>
</dbReference>
<dbReference type="CDD" id="cd09375">
    <property type="entry name" value="LIM2_Lhx1_Lhx5"/>
    <property type="match status" value="1"/>
</dbReference>
<dbReference type="InterPro" id="IPR050453">
    <property type="entry name" value="LIM_Homeobox_TF"/>
</dbReference>
<evidence type="ECO:0000256" key="4">
    <source>
        <dbReference type="ARBA" id="ARBA00022833"/>
    </source>
</evidence>
<evidence type="ECO:0000256" key="10">
    <source>
        <dbReference type="PROSITE-ProRule" id="PRU00125"/>
    </source>
</evidence>
<keyword evidence="4 10" id="KW-0862">Zinc</keyword>
<keyword evidence="2 10" id="KW-0479">Metal-binding</keyword>
<evidence type="ECO:0000313" key="15">
    <source>
        <dbReference type="EMBL" id="KAL3858245.1"/>
    </source>
</evidence>
<dbReference type="CDD" id="cd00086">
    <property type="entry name" value="homeodomain"/>
    <property type="match status" value="1"/>
</dbReference>
<evidence type="ECO:0000256" key="3">
    <source>
        <dbReference type="ARBA" id="ARBA00022737"/>
    </source>
</evidence>
<feature type="compositionally biased region" description="Basic and acidic residues" evidence="12">
    <location>
        <begin position="452"/>
        <end position="461"/>
    </location>
</feature>
<dbReference type="FunFam" id="2.10.110.10:FF:000120">
    <property type="entry name" value="Insulin gene enhancer protein ISL-2"/>
    <property type="match status" value="1"/>
</dbReference>
<dbReference type="InterPro" id="IPR049618">
    <property type="entry name" value="Lhx1/5_LIM1"/>
</dbReference>
<feature type="region of interest" description="Disordered" evidence="12">
    <location>
        <begin position="440"/>
        <end position="461"/>
    </location>
</feature>
<dbReference type="PANTHER" id="PTHR24208:SF105">
    <property type="entry name" value="DLIM1"/>
    <property type="match status" value="1"/>
</dbReference>
<feature type="region of interest" description="Disordered" evidence="12">
    <location>
        <begin position="389"/>
        <end position="408"/>
    </location>
</feature>
<dbReference type="EMBL" id="JBJQND010000013">
    <property type="protein sequence ID" value="KAL3858245.1"/>
    <property type="molecule type" value="Genomic_DNA"/>
</dbReference>
<dbReference type="Gene3D" id="2.10.110.10">
    <property type="entry name" value="Cysteine Rich Protein"/>
    <property type="match status" value="2"/>
</dbReference>
<keyword evidence="8 9" id="KW-0539">Nucleus</keyword>
<keyword evidence="6 9" id="KW-0238">DNA-binding</keyword>
<dbReference type="PANTHER" id="PTHR24208">
    <property type="entry name" value="LIM/HOMEOBOX PROTEIN LHX"/>
    <property type="match status" value="1"/>
</dbReference>
<dbReference type="SMART" id="SM00389">
    <property type="entry name" value="HOX"/>
    <property type="match status" value="1"/>
</dbReference>
<dbReference type="SUPFAM" id="SSF57716">
    <property type="entry name" value="Glucocorticoid receptor-like (DNA-binding domain)"/>
    <property type="match status" value="2"/>
</dbReference>
<dbReference type="Pfam" id="PF00412">
    <property type="entry name" value="LIM"/>
    <property type="match status" value="2"/>
</dbReference>
<dbReference type="InterPro" id="IPR009057">
    <property type="entry name" value="Homeodomain-like_sf"/>
</dbReference>
<accession>A0ABD3V9I6</accession>
<evidence type="ECO:0000256" key="5">
    <source>
        <dbReference type="ARBA" id="ARBA00023038"/>
    </source>
</evidence>
<evidence type="ECO:0000256" key="11">
    <source>
        <dbReference type="RuleBase" id="RU000682"/>
    </source>
</evidence>
<dbReference type="Pfam" id="PF00046">
    <property type="entry name" value="Homeodomain"/>
    <property type="match status" value="1"/>
</dbReference>
<dbReference type="InterPro" id="IPR049619">
    <property type="entry name" value="Lhx1/5_LIM2"/>
</dbReference>
<dbReference type="SMART" id="SM00132">
    <property type="entry name" value="LIM"/>
    <property type="match status" value="2"/>
</dbReference>
<evidence type="ECO:0000256" key="2">
    <source>
        <dbReference type="ARBA" id="ARBA00022723"/>
    </source>
</evidence>
<feature type="region of interest" description="Disordered" evidence="12">
    <location>
        <begin position="188"/>
        <end position="262"/>
    </location>
</feature>
<feature type="compositionally biased region" description="Low complexity" evidence="12">
    <location>
        <begin position="234"/>
        <end position="252"/>
    </location>
</feature>
<dbReference type="GO" id="GO:0046872">
    <property type="term" value="F:metal ion binding"/>
    <property type="evidence" value="ECO:0007669"/>
    <property type="project" value="UniProtKB-KW"/>
</dbReference>
<dbReference type="SUPFAM" id="SSF46689">
    <property type="entry name" value="Homeodomain-like"/>
    <property type="match status" value="1"/>
</dbReference>
<keyword evidence="16" id="KW-1185">Reference proteome</keyword>
<dbReference type="InterPro" id="IPR001356">
    <property type="entry name" value="HD"/>
</dbReference>
<feature type="compositionally biased region" description="Low complexity" evidence="12">
    <location>
        <begin position="188"/>
        <end position="198"/>
    </location>
</feature>
<feature type="compositionally biased region" description="Polar residues" evidence="12">
    <location>
        <begin position="207"/>
        <end position="233"/>
    </location>
</feature>
<dbReference type="PROSITE" id="PS00027">
    <property type="entry name" value="HOMEOBOX_1"/>
    <property type="match status" value="1"/>
</dbReference>
<feature type="DNA-binding region" description="Homeobox" evidence="9">
    <location>
        <begin position="256"/>
        <end position="315"/>
    </location>
</feature>
<dbReference type="Gene3D" id="1.10.10.60">
    <property type="entry name" value="Homeodomain-like"/>
    <property type="match status" value="1"/>
</dbReference>
<feature type="domain" description="LIM zinc-binding" evidence="13">
    <location>
        <begin position="62"/>
        <end position="124"/>
    </location>
</feature>
<evidence type="ECO:0000259" key="14">
    <source>
        <dbReference type="PROSITE" id="PS50071"/>
    </source>
</evidence>
<dbReference type="PROSITE" id="PS50071">
    <property type="entry name" value="HOMEOBOX_2"/>
    <property type="match status" value="1"/>
</dbReference>
<keyword evidence="3" id="KW-0677">Repeat</keyword>
<evidence type="ECO:0000256" key="9">
    <source>
        <dbReference type="PROSITE-ProRule" id="PRU00108"/>
    </source>
</evidence>